<organism evidence="2">
    <name type="scientific">Kitasatospora sp. CMC57</name>
    <dbReference type="NCBI Taxonomy" id="3231513"/>
    <lineage>
        <taxon>Bacteria</taxon>
        <taxon>Bacillati</taxon>
        <taxon>Actinomycetota</taxon>
        <taxon>Actinomycetes</taxon>
        <taxon>Kitasatosporales</taxon>
        <taxon>Streptomycetaceae</taxon>
        <taxon>Kitasatospora</taxon>
    </lineage>
</organism>
<dbReference type="AlphaFoldDB" id="A0AB33JUG7"/>
<sequence length="67" mass="6103">MAAGGSGASGGGAAAAAVTGPRARGFGSADATRTGGSGSIGGRPGTAATATEPRPARTLNEAVFTAI</sequence>
<name>A0AB33JUG7_9ACTN</name>
<dbReference type="EMBL" id="AP035881">
    <property type="protein sequence ID" value="BFP46851.1"/>
    <property type="molecule type" value="Genomic_DNA"/>
</dbReference>
<accession>A0AB33JUG7</accession>
<feature type="compositionally biased region" description="Gly residues" evidence="1">
    <location>
        <begin position="1"/>
        <end position="13"/>
    </location>
</feature>
<evidence type="ECO:0000256" key="1">
    <source>
        <dbReference type="SAM" id="MobiDB-lite"/>
    </source>
</evidence>
<evidence type="ECO:0000313" key="2">
    <source>
        <dbReference type="EMBL" id="BFP46851.1"/>
    </source>
</evidence>
<feature type="compositionally biased region" description="Low complexity" evidence="1">
    <location>
        <begin position="45"/>
        <end position="58"/>
    </location>
</feature>
<feature type="region of interest" description="Disordered" evidence="1">
    <location>
        <begin position="1"/>
        <end position="67"/>
    </location>
</feature>
<protein>
    <submittedName>
        <fullName evidence="2">Uncharacterized protein</fullName>
    </submittedName>
</protein>
<reference evidence="2" key="1">
    <citation type="submission" date="2024-07" db="EMBL/GenBank/DDBJ databases">
        <title>Complete genome sequences of cellulolytic bacteria, Kitasatospora sp. CMC57 and Streptomyces sp. CMC78, isolated from Japanese agricultural soil.</title>
        <authorList>
            <person name="Hashimoto T."/>
            <person name="Ito M."/>
            <person name="Iwamoto M."/>
            <person name="Fukahori D."/>
            <person name="Shoda T."/>
            <person name="Sakoda M."/>
            <person name="Morohoshi T."/>
            <person name="Mitsuboshi M."/>
            <person name="Nishizawa T."/>
        </authorList>
    </citation>
    <scope>NUCLEOTIDE SEQUENCE</scope>
    <source>
        <strain evidence="2">CMC57</strain>
    </source>
</reference>
<feature type="compositionally biased region" description="Gly residues" evidence="1">
    <location>
        <begin position="35"/>
        <end position="44"/>
    </location>
</feature>
<proteinExistence type="predicted"/>
<gene>
    <name evidence="2" type="ORF">KCMC57_32190</name>
</gene>